<feature type="region of interest" description="Disordered" evidence="1">
    <location>
        <begin position="48"/>
        <end position="210"/>
    </location>
</feature>
<dbReference type="HOGENOM" id="CLU_1042676_0_0_1"/>
<dbReference type="AlphaFoldDB" id="A0A0C3BHN8"/>
<keyword evidence="3" id="KW-1185">Reference proteome</keyword>
<evidence type="ECO:0000313" key="3">
    <source>
        <dbReference type="Proteomes" id="UP000054097"/>
    </source>
</evidence>
<gene>
    <name evidence="2" type="ORF">M408DRAFT_327099</name>
</gene>
<organism evidence="2 3">
    <name type="scientific">Serendipita vermifera MAFF 305830</name>
    <dbReference type="NCBI Taxonomy" id="933852"/>
    <lineage>
        <taxon>Eukaryota</taxon>
        <taxon>Fungi</taxon>
        <taxon>Dikarya</taxon>
        <taxon>Basidiomycota</taxon>
        <taxon>Agaricomycotina</taxon>
        <taxon>Agaricomycetes</taxon>
        <taxon>Sebacinales</taxon>
        <taxon>Serendipitaceae</taxon>
        <taxon>Serendipita</taxon>
    </lineage>
</organism>
<sequence>MLHQVPVEWEVVDQYAVEPIRVYVEDDGATIVRLAPHEIVGAYTFDMAPPVPAARSTHRRRHSHDGSKRTEDEQSLTAPRRASHPASSRPQAPVPAPNEQSSDPSSSPYTPSASPKLTRLGSALSFFRTHTNPHPRPDQRRRPSSSTASSSDDSQSSGSGSGSSDGDSEAMPRRKLLGRRRDSAKSASSSGSLCPMKKPAPPSVESPAYRKADLKRALTFARGELMKQVEASGKNALVLEG</sequence>
<dbReference type="OrthoDB" id="3349961at2759"/>
<feature type="compositionally biased region" description="Low complexity" evidence="1">
    <location>
        <begin position="101"/>
        <end position="115"/>
    </location>
</feature>
<protein>
    <submittedName>
        <fullName evidence="2">Uncharacterized protein</fullName>
    </submittedName>
</protein>
<evidence type="ECO:0000313" key="2">
    <source>
        <dbReference type="EMBL" id="KIM31604.1"/>
    </source>
</evidence>
<feature type="compositionally biased region" description="Low complexity" evidence="1">
    <location>
        <begin position="144"/>
        <end position="165"/>
    </location>
</feature>
<name>A0A0C3BHN8_SERVB</name>
<proteinExistence type="predicted"/>
<dbReference type="Proteomes" id="UP000054097">
    <property type="component" value="Unassembled WGS sequence"/>
</dbReference>
<accession>A0A0C3BHN8</accession>
<reference evidence="3" key="2">
    <citation type="submission" date="2015-01" db="EMBL/GenBank/DDBJ databases">
        <title>Evolutionary Origins and Diversification of the Mycorrhizal Mutualists.</title>
        <authorList>
            <consortium name="DOE Joint Genome Institute"/>
            <consortium name="Mycorrhizal Genomics Consortium"/>
            <person name="Kohler A."/>
            <person name="Kuo A."/>
            <person name="Nagy L.G."/>
            <person name="Floudas D."/>
            <person name="Copeland A."/>
            <person name="Barry K.W."/>
            <person name="Cichocki N."/>
            <person name="Veneault-Fourrey C."/>
            <person name="LaButti K."/>
            <person name="Lindquist E.A."/>
            <person name="Lipzen A."/>
            <person name="Lundell T."/>
            <person name="Morin E."/>
            <person name="Murat C."/>
            <person name="Riley R."/>
            <person name="Ohm R."/>
            <person name="Sun H."/>
            <person name="Tunlid A."/>
            <person name="Henrissat B."/>
            <person name="Grigoriev I.V."/>
            <person name="Hibbett D.S."/>
            <person name="Martin F."/>
        </authorList>
    </citation>
    <scope>NUCLEOTIDE SEQUENCE [LARGE SCALE GENOMIC DNA]</scope>
    <source>
        <strain evidence="3">MAFF 305830</strain>
    </source>
</reference>
<dbReference type="EMBL" id="KN824281">
    <property type="protein sequence ID" value="KIM31604.1"/>
    <property type="molecule type" value="Genomic_DNA"/>
</dbReference>
<evidence type="ECO:0000256" key="1">
    <source>
        <dbReference type="SAM" id="MobiDB-lite"/>
    </source>
</evidence>
<reference evidence="2 3" key="1">
    <citation type="submission" date="2014-04" db="EMBL/GenBank/DDBJ databases">
        <authorList>
            <consortium name="DOE Joint Genome Institute"/>
            <person name="Kuo A."/>
            <person name="Zuccaro A."/>
            <person name="Kohler A."/>
            <person name="Nagy L.G."/>
            <person name="Floudas D."/>
            <person name="Copeland A."/>
            <person name="Barry K.W."/>
            <person name="Cichocki N."/>
            <person name="Veneault-Fourrey C."/>
            <person name="LaButti K."/>
            <person name="Lindquist E.A."/>
            <person name="Lipzen A."/>
            <person name="Lundell T."/>
            <person name="Morin E."/>
            <person name="Murat C."/>
            <person name="Sun H."/>
            <person name="Tunlid A."/>
            <person name="Henrissat B."/>
            <person name="Grigoriev I.V."/>
            <person name="Hibbett D.S."/>
            <person name="Martin F."/>
            <person name="Nordberg H.P."/>
            <person name="Cantor M.N."/>
            <person name="Hua S.X."/>
        </authorList>
    </citation>
    <scope>NUCLEOTIDE SEQUENCE [LARGE SCALE GENOMIC DNA]</scope>
    <source>
        <strain evidence="2 3">MAFF 305830</strain>
    </source>
</reference>